<organism evidence="2 3">
    <name type="scientific">Colocasia esculenta</name>
    <name type="common">Wild taro</name>
    <name type="synonym">Arum esculentum</name>
    <dbReference type="NCBI Taxonomy" id="4460"/>
    <lineage>
        <taxon>Eukaryota</taxon>
        <taxon>Viridiplantae</taxon>
        <taxon>Streptophyta</taxon>
        <taxon>Embryophyta</taxon>
        <taxon>Tracheophyta</taxon>
        <taxon>Spermatophyta</taxon>
        <taxon>Magnoliopsida</taxon>
        <taxon>Liliopsida</taxon>
        <taxon>Araceae</taxon>
        <taxon>Aroideae</taxon>
        <taxon>Colocasieae</taxon>
        <taxon>Colocasia</taxon>
    </lineage>
</organism>
<evidence type="ECO:0000313" key="3">
    <source>
        <dbReference type="Proteomes" id="UP000652761"/>
    </source>
</evidence>
<keyword evidence="3" id="KW-1185">Reference proteome</keyword>
<dbReference type="Proteomes" id="UP000652761">
    <property type="component" value="Unassembled WGS sequence"/>
</dbReference>
<name>A0A843WWY2_COLES</name>
<dbReference type="AlphaFoldDB" id="A0A843WWY2"/>
<evidence type="ECO:0000256" key="1">
    <source>
        <dbReference type="SAM" id="SignalP"/>
    </source>
</evidence>
<feature type="chain" id="PRO_5032834034" evidence="1">
    <location>
        <begin position="21"/>
        <end position="75"/>
    </location>
</feature>
<reference evidence="2" key="1">
    <citation type="submission" date="2017-07" db="EMBL/GenBank/DDBJ databases">
        <title>Taro Niue Genome Assembly and Annotation.</title>
        <authorList>
            <person name="Atibalentja N."/>
            <person name="Keating K."/>
            <person name="Fields C.J."/>
        </authorList>
    </citation>
    <scope>NUCLEOTIDE SEQUENCE</scope>
    <source>
        <strain evidence="2">Niue_2</strain>
        <tissue evidence="2">Leaf</tissue>
    </source>
</reference>
<evidence type="ECO:0000313" key="2">
    <source>
        <dbReference type="EMBL" id="MQM11008.1"/>
    </source>
</evidence>
<dbReference type="OrthoDB" id="1001413at2759"/>
<keyword evidence="1" id="KW-0732">Signal</keyword>
<proteinExistence type="predicted"/>
<accession>A0A843WWY2</accession>
<feature type="signal peptide" evidence="1">
    <location>
        <begin position="1"/>
        <end position="20"/>
    </location>
</feature>
<gene>
    <name evidence="2" type="ORF">Taro_043906</name>
</gene>
<comment type="caution">
    <text evidence="2">The sequence shown here is derived from an EMBL/GenBank/DDBJ whole genome shotgun (WGS) entry which is preliminary data.</text>
</comment>
<dbReference type="EMBL" id="NMUH01004841">
    <property type="protein sequence ID" value="MQM11008.1"/>
    <property type="molecule type" value="Genomic_DNA"/>
</dbReference>
<sequence>MAATVLAGSLCFLLPSLTIAQSSCGRPSQTLDDGDGQLICIAGKCHDDPVDVGSRICSGGGGADETVSNLEPTLA</sequence>
<protein>
    <submittedName>
        <fullName evidence="2">Uncharacterized protein</fullName>
    </submittedName>
</protein>